<accession>A0ABS7WUG1</accession>
<gene>
    <name evidence="3" type="ORF">AVCANL283_06070</name>
</gene>
<comment type="caution">
    <text evidence="3">The sequence shown here is derived from an EMBL/GenBank/DDBJ whole genome shotgun (WGS) entry which is preliminary data.</text>
</comment>
<keyword evidence="1" id="KW-0175">Coiled coil</keyword>
<proteinExistence type="predicted"/>
<sequence>MKLSVNDAAKELNISKEAIYNRIRRGSLKSVKENNKTYVILDEQVQKDNTQLINSDLINQINQLKLVHIELRNEIELLKNQLNTPVITKAKWLLLNEYLLKFKENKRDKIRKFLLSQIGKNKKIKIENSQIFIKNKKLSKIKDN</sequence>
<organism evidence="3 4">
    <name type="scientific">Campylobacter canadensis</name>
    <dbReference type="NCBI Taxonomy" id="449520"/>
    <lineage>
        <taxon>Bacteria</taxon>
        <taxon>Pseudomonadati</taxon>
        <taxon>Campylobacterota</taxon>
        <taxon>Epsilonproteobacteria</taxon>
        <taxon>Campylobacterales</taxon>
        <taxon>Campylobacteraceae</taxon>
        <taxon>Campylobacter</taxon>
    </lineage>
</organism>
<reference evidence="3 4" key="1">
    <citation type="submission" date="2020-07" db="EMBL/GenBank/DDBJ databases">
        <title>Transfer of Campylobacter canadensis to the novel genus Avispirillum gen. nov., that also includes two novel species recovered from migratory waterfowl: Avispirillum anseris sp. nov. and Avispirillum brantae sp. nov.</title>
        <authorList>
            <person name="Miller W.G."/>
            <person name="Chapman M.H."/>
            <person name="Yee E."/>
            <person name="Inglis G.D."/>
        </authorList>
    </citation>
    <scope>NUCLEOTIDE SEQUENCE [LARGE SCALE GENOMIC DNA]</scope>
    <source>
        <strain evidence="3 4">L283</strain>
    </source>
</reference>
<evidence type="ECO:0000256" key="1">
    <source>
        <dbReference type="SAM" id="Coils"/>
    </source>
</evidence>
<keyword evidence="4" id="KW-1185">Reference proteome</keyword>
<dbReference type="Pfam" id="PF12728">
    <property type="entry name" value="HTH_17"/>
    <property type="match status" value="1"/>
</dbReference>
<protein>
    <submittedName>
        <fullName evidence="3">Helix-turn-helix domain-containing protein</fullName>
    </submittedName>
</protein>
<evidence type="ECO:0000259" key="2">
    <source>
        <dbReference type="Pfam" id="PF12728"/>
    </source>
</evidence>
<feature type="coiled-coil region" evidence="1">
    <location>
        <begin position="54"/>
        <end position="81"/>
    </location>
</feature>
<evidence type="ECO:0000313" key="3">
    <source>
        <dbReference type="EMBL" id="MBZ7987664.1"/>
    </source>
</evidence>
<feature type="domain" description="Helix-turn-helix" evidence="2">
    <location>
        <begin position="3"/>
        <end position="40"/>
    </location>
</feature>
<evidence type="ECO:0000313" key="4">
    <source>
        <dbReference type="Proteomes" id="UP000786183"/>
    </source>
</evidence>
<dbReference type="EMBL" id="JACGBB010000012">
    <property type="protein sequence ID" value="MBZ7987664.1"/>
    <property type="molecule type" value="Genomic_DNA"/>
</dbReference>
<name>A0ABS7WUG1_9BACT</name>
<dbReference type="InterPro" id="IPR041657">
    <property type="entry name" value="HTH_17"/>
</dbReference>
<dbReference type="RefSeq" id="WP_172233997.1">
    <property type="nucleotide sequence ID" value="NZ_CP035946.1"/>
</dbReference>
<dbReference type="Proteomes" id="UP000786183">
    <property type="component" value="Unassembled WGS sequence"/>
</dbReference>